<dbReference type="SUPFAM" id="SSF56784">
    <property type="entry name" value="HAD-like"/>
    <property type="match status" value="1"/>
</dbReference>
<dbReference type="InterPro" id="IPR050582">
    <property type="entry name" value="HAD-like_SerB"/>
</dbReference>
<keyword evidence="1" id="KW-0479">Metal-binding</keyword>
<dbReference type="InterPro" id="IPR006385">
    <property type="entry name" value="HAD_hydro_SerB1"/>
</dbReference>
<dbReference type="CDD" id="cd02612">
    <property type="entry name" value="HAD_PGPPase"/>
    <property type="match status" value="1"/>
</dbReference>
<keyword evidence="5" id="KW-1185">Reference proteome</keyword>
<dbReference type="OrthoDB" id="9784466at2"/>
<dbReference type="KEGG" id="ptt:VY86_02965"/>
<evidence type="ECO:0000313" key="4">
    <source>
        <dbReference type="EMBL" id="AKH62460.1"/>
    </source>
</evidence>
<evidence type="ECO:0000256" key="1">
    <source>
        <dbReference type="ARBA" id="ARBA00022723"/>
    </source>
</evidence>
<dbReference type="Gene3D" id="1.20.1440.100">
    <property type="entry name" value="SG protein - dephosphorylation function"/>
    <property type="match status" value="1"/>
</dbReference>
<dbReference type="PANTHER" id="PTHR43344">
    <property type="entry name" value="PHOSPHOSERINE PHOSPHATASE"/>
    <property type="match status" value="1"/>
</dbReference>
<keyword evidence="3" id="KW-0460">Magnesium</keyword>
<reference evidence="4 5" key="1">
    <citation type="journal article" date="2015" name="J. Biotechnol.">
        <title>Complete genome sequence of Photorhabdus temperata subsp. thracensis 39-8(T), an entomopathogenic bacterium for the improved commercial bioinsecticide.</title>
        <authorList>
            <person name="Kwak Y."/>
            <person name="Shin J.H."/>
        </authorList>
    </citation>
    <scope>NUCLEOTIDE SEQUENCE [LARGE SCALE GENOMIC DNA]</scope>
    <source>
        <strain evidence="4 5">DSM 15199</strain>
    </source>
</reference>
<dbReference type="STRING" id="230089.VY86_02965"/>
<dbReference type="AlphaFoldDB" id="A0A0F7LIH0"/>
<accession>A0A0F7LIH0</accession>
<dbReference type="InterPro" id="IPR036412">
    <property type="entry name" value="HAD-like_sf"/>
</dbReference>
<evidence type="ECO:0008006" key="6">
    <source>
        <dbReference type="Google" id="ProtNLM"/>
    </source>
</evidence>
<dbReference type="PANTHER" id="PTHR43344:SF13">
    <property type="entry name" value="PHOSPHATASE RV3661-RELATED"/>
    <property type="match status" value="1"/>
</dbReference>
<dbReference type="NCBIfam" id="TIGR01488">
    <property type="entry name" value="HAD-SF-IB"/>
    <property type="match status" value="1"/>
</dbReference>
<protein>
    <recommendedName>
        <fullName evidence="6">Haloacid dehalogenase</fullName>
    </recommendedName>
</protein>
<keyword evidence="2" id="KW-0378">Hydrolase</keyword>
<dbReference type="Proteomes" id="UP000034866">
    <property type="component" value="Chromosome"/>
</dbReference>
<proteinExistence type="predicted"/>
<reference evidence="5" key="2">
    <citation type="submission" date="2015-03" db="EMBL/GenBank/DDBJ databases">
        <title>Genome sequence of Azospirillum thiophilum strain DSM 21654T.</title>
        <authorList>
            <person name="Kwak Y."/>
            <person name="Shin J.-H."/>
        </authorList>
    </citation>
    <scope>NUCLEOTIDE SEQUENCE [LARGE SCALE GENOMIC DNA]</scope>
    <source>
        <strain evidence="5">DSM 15199</strain>
    </source>
</reference>
<dbReference type="PATRIC" id="fig|230089.6.peg.661"/>
<evidence type="ECO:0000313" key="5">
    <source>
        <dbReference type="Proteomes" id="UP000034866"/>
    </source>
</evidence>
<dbReference type="GO" id="GO:0046872">
    <property type="term" value="F:metal ion binding"/>
    <property type="evidence" value="ECO:0007669"/>
    <property type="project" value="UniProtKB-KW"/>
</dbReference>
<dbReference type="RefSeq" id="WP_046973873.1">
    <property type="nucleotide sequence ID" value="NZ_CAWQPG010000112.1"/>
</dbReference>
<dbReference type="GO" id="GO:0016787">
    <property type="term" value="F:hydrolase activity"/>
    <property type="evidence" value="ECO:0007669"/>
    <property type="project" value="UniProtKB-KW"/>
</dbReference>
<dbReference type="Gene3D" id="3.40.50.1000">
    <property type="entry name" value="HAD superfamily/HAD-like"/>
    <property type="match status" value="1"/>
</dbReference>
<evidence type="ECO:0000256" key="3">
    <source>
        <dbReference type="ARBA" id="ARBA00022842"/>
    </source>
</evidence>
<dbReference type="NCBIfam" id="TIGR01490">
    <property type="entry name" value="HAD-SF-IB-hyp1"/>
    <property type="match status" value="1"/>
</dbReference>
<dbReference type="EMBL" id="CP011104">
    <property type="protein sequence ID" value="AKH62460.1"/>
    <property type="molecule type" value="Genomic_DNA"/>
</dbReference>
<name>A0A0F7LIH0_9GAMM</name>
<dbReference type="InterPro" id="IPR023214">
    <property type="entry name" value="HAD_sf"/>
</dbReference>
<dbReference type="Pfam" id="PF12710">
    <property type="entry name" value="HAD"/>
    <property type="match status" value="1"/>
</dbReference>
<organism evidence="4 5">
    <name type="scientific">Photorhabdus thracensis</name>
    <dbReference type="NCBI Taxonomy" id="230089"/>
    <lineage>
        <taxon>Bacteria</taxon>
        <taxon>Pseudomonadati</taxon>
        <taxon>Pseudomonadota</taxon>
        <taxon>Gammaproteobacteria</taxon>
        <taxon>Enterobacterales</taxon>
        <taxon>Morganellaceae</taxon>
        <taxon>Photorhabdus</taxon>
    </lineage>
</organism>
<gene>
    <name evidence="4" type="ORF">VY86_02965</name>
</gene>
<evidence type="ECO:0000256" key="2">
    <source>
        <dbReference type="ARBA" id="ARBA00022801"/>
    </source>
</evidence>
<sequence length="224" mass="26007">MKRIAAFFDVDETLIKMKSMFHFYQFWCHCRQRQHEYNAFNERFITALSQGAKREELNRMYYRQLSGVYIDELYQEGENWFNKFLKKDEIYISSAIDAFYKHQTYGHLTVFISGSMLPLLKPLGRHLGVDVILCTQLLLNKEGKLTGEIDEPQTIGEGKKKALIPFSYSQHIDLENSFAYGDDLSDVSMLEATGNPVCVGDNTNLAAYARRNNWEILTESAHIY</sequence>